<reference evidence="7 8" key="1">
    <citation type="submission" date="2018-06" db="EMBL/GenBank/DDBJ databases">
        <title>Comparative genomics reveals the genomic features of Rhizophagus irregularis, R. cerebriforme, R. diaphanum and Gigaspora rosea, and their symbiotic lifestyle signature.</title>
        <authorList>
            <person name="Morin E."/>
            <person name="San Clemente H."/>
            <person name="Chen E.C.H."/>
            <person name="De La Providencia I."/>
            <person name="Hainaut M."/>
            <person name="Kuo A."/>
            <person name="Kohler A."/>
            <person name="Murat C."/>
            <person name="Tang N."/>
            <person name="Roy S."/>
            <person name="Loubradou J."/>
            <person name="Henrissat B."/>
            <person name="Grigoriev I.V."/>
            <person name="Corradi N."/>
            <person name="Roux C."/>
            <person name="Martin F.M."/>
        </authorList>
    </citation>
    <scope>NUCLEOTIDE SEQUENCE [LARGE SCALE GENOMIC DNA]</scope>
    <source>
        <strain evidence="7 8">DAOM 227022</strain>
    </source>
</reference>
<dbReference type="Gene3D" id="3.20.20.370">
    <property type="entry name" value="Glycoside hydrolase/deacetylase"/>
    <property type="match status" value="1"/>
</dbReference>
<dbReference type="PANTHER" id="PTHR46471">
    <property type="entry name" value="CHITIN DEACETYLASE"/>
    <property type="match status" value="1"/>
</dbReference>
<dbReference type="EMBL" id="QKYT01000052">
    <property type="protein sequence ID" value="RIA96004.1"/>
    <property type="molecule type" value="Genomic_DNA"/>
</dbReference>
<dbReference type="OrthoDB" id="407355at2759"/>
<evidence type="ECO:0000313" key="7">
    <source>
        <dbReference type="EMBL" id="RIA96004.1"/>
    </source>
</evidence>
<dbReference type="InterPro" id="IPR002509">
    <property type="entry name" value="NODB_dom"/>
</dbReference>
<feature type="non-terminal residue" evidence="7">
    <location>
        <position position="229"/>
    </location>
</feature>
<evidence type="ECO:0000256" key="4">
    <source>
        <dbReference type="ARBA" id="ARBA00022801"/>
    </source>
</evidence>
<feature type="domain" description="NodB homology" evidence="6">
    <location>
        <begin position="8"/>
        <end position="194"/>
    </location>
</feature>
<evidence type="ECO:0000256" key="1">
    <source>
        <dbReference type="ARBA" id="ARBA00001941"/>
    </source>
</evidence>
<keyword evidence="8" id="KW-1185">Reference proteome</keyword>
<gene>
    <name evidence="7" type="ORF">C1645_675180</name>
</gene>
<organism evidence="7 8">
    <name type="scientific">Glomus cerebriforme</name>
    <dbReference type="NCBI Taxonomy" id="658196"/>
    <lineage>
        <taxon>Eukaryota</taxon>
        <taxon>Fungi</taxon>
        <taxon>Fungi incertae sedis</taxon>
        <taxon>Mucoromycota</taxon>
        <taxon>Glomeromycotina</taxon>
        <taxon>Glomeromycetes</taxon>
        <taxon>Glomerales</taxon>
        <taxon>Glomeraceae</taxon>
        <taxon>Glomus</taxon>
    </lineage>
</organism>
<evidence type="ECO:0000256" key="5">
    <source>
        <dbReference type="ARBA" id="ARBA00023277"/>
    </source>
</evidence>
<dbReference type="CDD" id="cd10951">
    <property type="entry name" value="CE4_ClCDA_like"/>
    <property type="match status" value="1"/>
</dbReference>
<accession>A0A397TMB5</accession>
<dbReference type="Proteomes" id="UP000265703">
    <property type="component" value="Unassembled WGS sequence"/>
</dbReference>
<dbReference type="STRING" id="658196.A0A397TMB5"/>
<dbReference type="InterPro" id="IPR011330">
    <property type="entry name" value="Glyco_hydro/deAcase_b/a-brl"/>
</dbReference>
<dbReference type="PANTHER" id="PTHR46471:SF2">
    <property type="entry name" value="CHITIN DEACETYLASE-RELATED"/>
    <property type="match status" value="1"/>
</dbReference>
<comment type="caution">
    <text evidence="7">The sequence shown here is derived from an EMBL/GenBank/DDBJ whole genome shotgun (WGS) entry which is preliminary data.</text>
</comment>
<feature type="non-terminal residue" evidence="7">
    <location>
        <position position="1"/>
    </location>
</feature>
<evidence type="ECO:0000259" key="6">
    <source>
        <dbReference type="PROSITE" id="PS51677"/>
    </source>
</evidence>
<keyword evidence="5" id="KW-0119">Carbohydrate metabolism</keyword>
<evidence type="ECO:0000256" key="3">
    <source>
        <dbReference type="ARBA" id="ARBA00022729"/>
    </source>
</evidence>
<protein>
    <submittedName>
        <fullName evidence="7">Carbohydrate Esterase Family 4 protein</fullName>
    </submittedName>
</protein>
<dbReference type="GO" id="GO:0046872">
    <property type="term" value="F:metal ion binding"/>
    <property type="evidence" value="ECO:0007669"/>
    <property type="project" value="UniProtKB-KW"/>
</dbReference>
<dbReference type="Pfam" id="PF01522">
    <property type="entry name" value="Polysacc_deac_1"/>
    <property type="match status" value="1"/>
</dbReference>
<keyword evidence="3" id="KW-0732">Signal</keyword>
<dbReference type="PROSITE" id="PS51677">
    <property type="entry name" value="NODB"/>
    <property type="match status" value="1"/>
</dbReference>
<proteinExistence type="predicted"/>
<keyword evidence="2" id="KW-0479">Metal-binding</keyword>
<dbReference type="AlphaFoldDB" id="A0A397TMB5"/>
<evidence type="ECO:0000256" key="2">
    <source>
        <dbReference type="ARBA" id="ARBA00022723"/>
    </source>
</evidence>
<evidence type="ECO:0000313" key="8">
    <source>
        <dbReference type="Proteomes" id="UP000265703"/>
    </source>
</evidence>
<keyword evidence="4" id="KW-0378">Hydrolase</keyword>
<comment type="cofactor">
    <cofactor evidence="1">
        <name>Co(2+)</name>
        <dbReference type="ChEBI" id="CHEBI:48828"/>
    </cofactor>
</comment>
<dbReference type="GO" id="GO:0005975">
    <property type="term" value="P:carbohydrate metabolic process"/>
    <property type="evidence" value="ECO:0007669"/>
    <property type="project" value="InterPro"/>
</dbReference>
<dbReference type="GO" id="GO:0016810">
    <property type="term" value="F:hydrolase activity, acting on carbon-nitrogen (but not peptide) bonds"/>
    <property type="evidence" value="ECO:0007669"/>
    <property type="project" value="InterPro"/>
</dbReference>
<sequence>ITTCKEPGTVAITFDDGPSKFTHTLLDSLKAMDVKATFFINGNNFGCIYDLADVLIRAKREGHQIAHHTWSHPDLATLTKEQIVYQVKKLEEAFLKIIGVVPKFIRPPFGSGVDSDLVMSTLTELGYTAIVWDTDTNDWQGRTTAQSLDVYKKASPPPHAHIVLNHDTIKNTATNMAPKAFKLMQNRKFKITTVGQCLGISDPNKWYQKIQAPGKRDNTWVCTETDKTG</sequence>
<dbReference type="SUPFAM" id="SSF88713">
    <property type="entry name" value="Glycoside hydrolase/deacetylase"/>
    <property type="match status" value="1"/>
</dbReference>
<name>A0A397TMB5_9GLOM</name>